<feature type="compositionally biased region" description="Polar residues" evidence="1">
    <location>
        <begin position="1"/>
        <end position="18"/>
    </location>
</feature>
<reference evidence="2" key="1">
    <citation type="submission" date="2020-05" db="EMBL/GenBank/DDBJ databases">
        <title>WGS assembly of Panicum virgatum.</title>
        <authorList>
            <person name="Lovell J.T."/>
            <person name="Jenkins J."/>
            <person name="Shu S."/>
            <person name="Juenger T.E."/>
            <person name="Schmutz J."/>
        </authorList>
    </citation>
    <scope>NUCLEOTIDE SEQUENCE</scope>
    <source>
        <strain evidence="2">AP13</strain>
    </source>
</reference>
<name>A0A8T0N556_PANVG</name>
<accession>A0A8T0N556</accession>
<keyword evidence="3" id="KW-1185">Reference proteome</keyword>
<feature type="region of interest" description="Disordered" evidence="1">
    <location>
        <begin position="67"/>
        <end position="134"/>
    </location>
</feature>
<dbReference type="EMBL" id="CM029054">
    <property type="protein sequence ID" value="KAG2543229.1"/>
    <property type="molecule type" value="Genomic_DNA"/>
</dbReference>
<evidence type="ECO:0000313" key="3">
    <source>
        <dbReference type="Proteomes" id="UP000823388"/>
    </source>
</evidence>
<evidence type="ECO:0000256" key="1">
    <source>
        <dbReference type="SAM" id="MobiDB-lite"/>
    </source>
</evidence>
<organism evidence="2 3">
    <name type="scientific">Panicum virgatum</name>
    <name type="common">Blackwell switchgrass</name>
    <dbReference type="NCBI Taxonomy" id="38727"/>
    <lineage>
        <taxon>Eukaryota</taxon>
        <taxon>Viridiplantae</taxon>
        <taxon>Streptophyta</taxon>
        <taxon>Embryophyta</taxon>
        <taxon>Tracheophyta</taxon>
        <taxon>Spermatophyta</taxon>
        <taxon>Magnoliopsida</taxon>
        <taxon>Liliopsida</taxon>
        <taxon>Poales</taxon>
        <taxon>Poaceae</taxon>
        <taxon>PACMAD clade</taxon>
        <taxon>Panicoideae</taxon>
        <taxon>Panicodae</taxon>
        <taxon>Paniceae</taxon>
        <taxon>Panicinae</taxon>
        <taxon>Panicum</taxon>
        <taxon>Panicum sect. Hiantes</taxon>
    </lineage>
</organism>
<dbReference type="AlphaFoldDB" id="A0A8T0N556"/>
<dbReference type="Proteomes" id="UP000823388">
    <property type="component" value="Chromosome 9N"/>
</dbReference>
<comment type="caution">
    <text evidence="2">The sequence shown here is derived from an EMBL/GenBank/DDBJ whole genome shotgun (WGS) entry which is preliminary data.</text>
</comment>
<proteinExistence type="predicted"/>
<evidence type="ECO:0000313" key="2">
    <source>
        <dbReference type="EMBL" id="KAG2543229.1"/>
    </source>
</evidence>
<sequence>MQTLETPTEATGSPSEGTDPSWALFHLGARLTPPGLLLSQKNPLTPPFRLGEEAPFRFRFLGARRANHPGLGLPPVDSSPPSARRLPQSPAGCLGTPPPPSSCRRRRRTVASLRPPPPPSGRSVLSGAAASGAAASLEPLPCLLC</sequence>
<protein>
    <submittedName>
        <fullName evidence="2">Uncharacterized protein</fullName>
    </submittedName>
</protein>
<gene>
    <name evidence="2" type="ORF">PVAP13_9NG734877</name>
</gene>
<feature type="region of interest" description="Disordered" evidence="1">
    <location>
        <begin position="1"/>
        <end position="26"/>
    </location>
</feature>